<dbReference type="Proteomes" id="UP000248553">
    <property type="component" value="Unassembled WGS sequence"/>
</dbReference>
<proteinExistence type="predicted"/>
<dbReference type="InterPro" id="IPR008983">
    <property type="entry name" value="Tumour_necrosis_fac-like_dom"/>
</dbReference>
<name>A0A328BXW8_9BACT</name>
<evidence type="ECO:0008006" key="3">
    <source>
        <dbReference type="Google" id="ProtNLM"/>
    </source>
</evidence>
<keyword evidence="2" id="KW-1185">Reference proteome</keyword>
<protein>
    <recommendedName>
        <fullName evidence="3">C1q domain-containing protein</fullName>
    </recommendedName>
</protein>
<accession>A0A328BXW8</accession>
<dbReference type="EMBL" id="QHKM01000001">
    <property type="protein sequence ID" value="RAK69958.1"/>
    <property type="molecule type" value="Genomic_DNA"/>
</dbReference>
<dbReference type="Gene3D" id="2.60.120.40">
    <property type="match status" value="1"/>
</dbReference>
<reference evidence="2" key="1">
    <citation type="submission" date="2018-05" db="EMBL/GenBank/DDBJ databases">
        <authorList>
            <person name="Nie L."/>
        </authorList>
    </citation>
    <scope>NUCLEOTIDE SEQUENCE [LARGE SCALE GENOMIC DNA]</scope>
    <source>
        <strain evidence="2">NL</strain>
    </source>
</reference>
<dbReference type="AlphaFoldDB" id="A0A328BXW8"/>
<gene>
    <name evidence="1" type="ORF">DLM85_03640</name>
</gene>
<evidence type="ECO:0000313" key="1">
    <source>
        <dbReference type="EMBL" id="RAK69958.1"/>
    </source>
</evidence>
<evidence type="ECO:0000313" key="2">
    <source>
        <dbReference type="Proteomes" id="UP000248553"/>
    </source>
</evidence>
<comment type="caution">
    <text evidence="1">The sequence shown here is derived from an EMBL/GenBank/DDBJ whole genome shotgun (WGS) entry which is preliminary data.</text>
</comment>
<sequence length="195" mass="20519">MLDVSSTTKGLLPPRMTQAQRTAITSPATGLVVYQTDGTPGLYCNNGTPATPLWQQLAAQAQPAYGHYINNTFQQLVSNGSMVTVNLPTALESSGLTYAAGASTVTVTTPGLYRISYSMGLYFINAGNAVGLLHKNGSVIGRASTLFMSQNQNVSWVSDDGLYTLNAGDVIALKTALYSGTAQVYGGTLTLLQVR</sequence>
<organism evidence="1 2">
    <name type="scientific">Hymenobacter edaphi</name>
    <dbReference type="NCBI Taxonomy" id="2211146"/>
    <lineage>
        <taxon>Bacteria</taxon>
        <taxon>Pseudomonadati</taxon>
        <taxon>Bacteroidota</taxon>
        <taxon>Cytophagia</taxon>
        <taxon>Cytophagales</taxon>
        <taxon>Hymenobacteraceae</taxon>
        <taxon>Hymenobacter</taxon>
    </lineage>
</organism>